<name>A0AAN8ESA4_TRICO</name>
<evidence type="ECO:0000313" key="7">
    <source>
        <dbReference type="EMBL" id="KAK5966716.1"/>
    </source>
</evidence>
<dbReference type="InterPro" id="IPR051119">
    <property type="entry name" value="Nematode_SR-like"/>
</dbReference>
<keyword evidence="3 6" id="KW-0812">Transmembrane</keyword>
<evidence type="ECO:0000256" key="1">
    <source>
        <dbReference type="ARBA" id="ARBA00004141"/>
    </source>
</evidence>
<dbReference type="GO" id="GO:0007606">
    <property type="term" value="P:sensory perception of chemical stimulus"/>
    <property type="evidence" value="ECO:0007669"/>
    <property type="project" value="UniProtKB-UniRule"/>
</dbReference>
<dbReference type="GO" id="GO:0004888">
    <property type="term" value="F:transmembrane signaling receptor activity"/>
    <property type="evidence" value="ECO:0007669"/>
    <property type="project" value="InterPro"/>
</dbReference>
<dbReference type="Proteomes" id="UP001331761">
    <property type="component" value="Unassembled WGS sequence"/>
</dbReference>
<dbReference type="GO" id="GO:0016020">
    <property type="term" value="C:membrane"/>
    <property type="evidence" value="ECO:0007669"/>
    <property type="project" value="UniProtKB-SubCell"/>
</dbReference>
<sequence length="114" mass="13287">MSRSKHGRHERGLLLNTFIVFIFTMLMCLQQVTRGFAVFTDDDKLNSMAKVQFYWINDVMISVPPLSLLLFSTELRHDIVNFFRCERVQQTSILAAVRVLPLNESLHRERSGRS</sequence>
<evidence type="ECO:0000256" key="5">
    <source>
        <dbReference type="ARBA" id="ARBA00023136"/>
    </source>
</evidence>
<evidence type="ECO:0000313" key="8">
    <source>
        <dbReference type="Proteomes" id="UP001331761"/>
    </source>
</evidence>
<comment type="subcellular location">
    <subcellularLocation>
        <location evidence="1">Membrane</location>
        <topology evidence="1">Multi-pass membrane protein</topology>
    </subcellularLocation>
</comment>
<dbReference type="PANTHER" id="PTHR31627:SF42">
    <property type="entry name" value="G_PROTEIN_RECEP_F1_2 DOMAIN-CONTAINING PROTEIN-RELATED"/>
    <property type="match status" value="1"/>
</dbReference>
<feature type="transmembrane region" description="Helical" evidence="6">
    <location>
        <begin position="12"/>
        <end position="32"/>
    </location>
</feature>
<keyword evidence="8" id="KW-1185">Reference proteome</keyword>
<evidence type="ECO:0000256" key="6">
    <source>
        <dbReference type="RuleBase" id="RU280813"/>
    </source>
</evidence>
<gene>
    <name evidence="7" type="ORF">GCK32_019781</name>
</gene>
<comment type="caution">
    <text evidence="7">The sequence shown here is derived from an EMBL/GenBank/DDBJ whole genome shotgun (WGS) entry which is preliminary data.</text>
</comment>
<evidence type="ECO:0000256" key="2">
    <source>
        <dbReference type="ARBA" id="ARBA00005692"/>
    </source>
</evidence>
<keyword evidence="4 6" id="KW-1133">Transmembrane helix</keyword>
<comment type="caution">
    <text evidence="6">Lacks conserved residue(s) required for the propagation of feature annotation.</text>
</comment>
<feature type="transmembrane region" description="Helical" evidence="6">
    <location>
        <begin position="52"/>
        <end position="71"/>
    </location>
</feature>
<evidence type="ECO:0000256" key="4">
    <source>
        <dbReference type="ARBA" id="ARBA00022989"/>
    </source>
</evidence>
<evidence type="ECO:0000256" key="3">
    <source>
        <dbReference type="ARBA" id="ARBA00022692"/>
    </source>
</evidence>
<organism evidence="7 8">
    <name type="scientific">Trichostrongylus colubriformis</name>
    <name type="common">Black scour worm</name>
    <dbReference type="NCBI Taxonomy" id="6319"/>
    <lineage>
        <taxon>Eukaryota</taxon>
        <taxon>Metazoa</taxon>
        <taxon>Ecdysozoa</taxon>
        <taxon>Nematoda</taxon>
        <taxon>Chromadorea</taxon>
        <taxon>Rhabditida</taxon>
        <taxon>Rhabditina</taxon>
        <taxon>Rhabditomorpha</taxon>
        <taxon>Strongyloidea</taxon>
        <taxon>Trichostrongylidae</taxon>
        <taxon>Trichostrongylus</taxon>
    </lineage>
</organism>
<protein>
    <recommendedName>
        <fullName evidence="6">Serpentine receptor class gamma</fullName>
    </recommendedName>
</protein>
<comment type="similarity">
    <text evidence="2 6">Belongs to the nematode receptor-like protein srg family.</text>
</comment>
<dbReference type="InterPro" id="IPR000609">
    <property type="entry name" value="7TM_GPCR_serpentine_rcpt_Srg"/>
</dbReference>
<accession>A0AAN8ESA4</accession>
<reference evidence="7 8" key="1">
    <citation type="submission" date="2019-10" db="EMBL/GenBank/DDBJ databases">
        <title>Assembly and Annotation for the nematode Trichostrongylus colubriformis.</title>
        <authorList>
            <person name="Martin J."/>
        </authorList>
    </citation>
    <scope>NUCLEOTIDE SEQUENCE [LARGE SCALE GENOMIC DNA]</scope>
    <source>
        <strain evidence="7">G859</strain>
        <tissue evidence="7">Whole worm</tissue>
    </source>
</reference>
<proteinExistence type="inferred from homology"/>
<dbReference type="PANTHER" id="PTHR31627">
    <property type="entry name" value="SERPENTINE RECEPTOR CLASS GAMMA-RELATED"/>
    <property type="match status" value="1"/>
</dbReference>
<keyword evidence="5 6" id="KW-0472">Membrane</keyword>
<dbReference type="EMBL" id="WIXE01023195">
    <property type="protein sequence ID" value="KAK5966716.1"/>
    <property type="molecule type" value="Genomic_DNA"/>
</dbReference>
<dbReference type="Pfam" id="PF02118">
    <property type="entry name" value="Srg"/>
    <property type="match status" value="1"/>
</dbReference>
<dbReference type="AlphaFoldDB" id="A0AAN8ESA4"/>